<dbReference type="Proteomes" id="UP000078561">
    <property type="component" value="Unassembled WGS sequence"/>
</dbReference>
<evidence type="ECO:0000313" key="3">
    <source>
        <dbReference type="Proteomes" id="UP000078561"/>
    </source>
</evidence>
<keyword evidence="3" id="KW-1185">Reference proteome</keyword>
<name>A0A163J0V7_ABSGL</name>
<organism evidence="2">
    <name type="scientific">Absidia glauca</name>
    <name type="common">Pin mould</name>
    <dbReference type="NCBI Taxonomy" id="4829"/>
    <lineage>
        <taxon>Eukaryota</taxon>
        <taxon>Fungi</taxon>
        <taxon>Fungi incertae sedis</taxon>
        <taxon>Mucoromycota</taxon>
        <taxon>Mucoromycotina</taxon>
        <taxon>Mucoromycetes</taxon>
        <taxon>Mucorales</taxon>
        <taxon>Cunninghamellaceae</taxon>
        <taxon>Absidia</taxon>
    </lineage>
</organism>
<feature type="region of interest" description="Disordered" evidence="1">
    <location>
        <begin position="169"/>
        <end position="188"/>
    </location>
</feature>
<reference evidence="2" key="1">
    <citation type="submission" date="2016-04" db="EMBL/GenBank/DDBJ databases">
        <authorList>
            <person name="Evans L.H."/>
            <person name="Alamgir A."/>
            <person name="Owens N."/>
            <person name="Weber N.D."/>
            <person name="Virtaneva K."/>
            <person name="Barbian K."/>
            <person name="Babar A."/>
            <person name="Rosenke K."/>
        </authorList>
    </citation>
    <scope>NUCLEOTIDE SEQUENCE [LARGE SCALE GENOMIC DNA]</scope>
    <source>
        <strain evidence="2">CBS 101.48</strain>
    </source>
</reference>
<gene>
    <name evidence="2" type="primary">ABSGL_01917.1 scaffold 2540</name>
</gene>
<sequence length="408" mass="45009">MNTPPPENESPKLDLVPSFSMPAQMVSSTSTTFKRRRHTLTRPDGALALLSDQSDEGETEDQALDRITDILSNLIQEANDAVQNHGYTSPTPTAATISRRPQSAFLRALPQPTRTKNGTHARSRSILTTSRLPRPKAQPTINQQYNQHWIHDRQSSVSSTASSGTLFSPAPMLESPTTASSMYQQQDQKNDCCHPLECADNELDDTDAIDPSFEHPLMATFRRLDSSMALVDSLSRDLAHQQEQQHAHSISSITPLLLLLPLLHIPHELITTVVDTLTSPGATNSTTTAWKSPSSSPSPSPSLSGMIAWSIFFALANIVVTWPGVTERQQMHNGLLPGSYDNDSDKPIRSRPAPINTTLGIEKSSSLFTVRRTANQPSPALTISRPNGMDEMIEEDSIEHHRRRRYSL</sequence>
<protein>
    <submittedName>
        <fullName evidence="2">Uncharacterized protein</fullName>
    </submittedName>
</protein>
<evidence type="ECO:0000256" key="1">
    <source>
        <dbReference type="SAM" id="MobiDB-lite"/>
    </source>
</evidence>
<feature type="compositionally biased region" description="Polar residues" evidence="1">
    <location>
        <begin position="175"/>
        <end position="187"/>
    </location>
</feature>
<dbReference type="OrthoDB" id="2287922at2759"/>
<evidence type="ECO:0000313" key="2">
    <source>
        <dbReference type="EMBL" id="SAL96504.1"/>
    </source>
</evidence>
<feature type="region of interest" description="Disordered" evidence="1">
    <location>
        <begin position="112"/>
        <end position="138"/>
    </location>
</feature>
<dbReference type="OMA" id="SARTHTN"/>
<dbReference type="AlphaFoldDB" id="A0A163J0V7"/>
<accession>A0A163J0V7</accession>
<dbReference type="EMBL" id="LT551144">
    <property type="protein sequence ID" value="SAL96504.1"/>
    <property type="molecule type" value="Genomic_DNA"/>
</dbReference>
<dbReference type="InParanoid" id="A0A163J0V7"/>
<proteinExistence type="predicted"/>